<protein>
    <submittedName>
        <fullName evidence="2">Uncharacterized protein</fullName>
    </submittedName>
</protein>
<feature type="compositionally biased region" description="Basic residues" evidence="1">
    <location>
        <begin position="115"/>
        <end position="135"/>
    </location>
</feature>
<feature type="region of interest" description="Disordered" evidence="1">
    <location>
        <begin position="47"/>
        <end position="78"/>
    </location>
</feature>
<dbReference type="Pfam" id="PF26427">
    <property type="entry name" value="HR_L37"/>
    <property type="match status" value="1"/>
</dbReference>
<keyword evidence="3" id="KW-1185">Reference proteome</keyword>
<organism evidence="2 3">
    <name type="scientific">Actinocatenispora sera</name>
    <dbReference type="NCBI Taxonomy" id="390989"/>
    <lineage>
        <taxon>Bacteria</taxon>
        <taxon>Bacillati</taxon>
        <taxon>Actinomycetota</taxon>
        <taxon>Actinomycetes</taxon>
        <taxon>Micromonosporales</taxon>
        <taxon>Micromonosporaceae</taxon>
        <taxon>Actinocatenispora</taxon>
    </lineage>
</organism>
<name>A0A810L3J4_9ACTN</name>
<proteinExistence type="predicted"/>
<dbReference type="EMBL" id="AP023354">
    <property type="protein sequence ID" value="BCJ28941.1"/>
    <property type="molecule type" value="Genomic_DNA"/>
</dbReference>
<reference evidence="2" key="1">
    <citation type="submission" date="2020-08" db="EMBL/GenBank/DDBJ databases">
        <title>Whole genome shotgun sequence of Actinocatenispora sera NBRC 101916.</title>
        <authorList>
            <person name="Komaki H."/>
            <person name="Tamura T."/>
        </authorList>
    </citation>
    <scope>NUCLEOTIDE SEQUENCE</scope>
    <source>
        <strain evidence="2">NBRC 101916</strain>
    </source>
</reference>
<feature type="region of interest" description="Disordered" evidence="1">
    <location>
        <begin position="97"/>
        <end position="135"/>
    </location>
</feature>
<evidence type="ECO:0000313" key="3">
    <source>
        <dbReference type="Proteomes" id="UP000680750"/>
    </source>
</evidence>
<accession>A0A810L3J4</accession>
<dbReference type="NCBIfam" id="NF047428">
    <property type="entry name" value="ribo_Myco_bL37"/>
    <property type="match status" value="1"/>
</dbReference>
<dbReference type="Proteomes" id="UP000680750">
    <property type="component" value="Chromosome"/>
</dbReference>
<dbReference type="KEGG" id="aser:Asera_30490"/>
<gene>
    <name evidence="2" type="ORF">Asera_30490</name>
</gene>
<dbReference type="InterPro" id="IPR058090">
    <property type="entry name" value="bL37_actino"/>
</dbReference>
<evidence type="ECO:0000313" key="2">
    <source>
        <dbReference type="EMBL" id="BCJ28941.1"/>
    </source>
</evidence>
<evidence type="ECO:0000256" key="1">
    <source>
        <dbReference type="SAM" id="MobiDB-lite"/>
    </source>
</evidence>
<sequence>MSPSATASPAAATTFHTFATISARISSAIARTSRLNALVRPARVLSARGGPAGIKPRRHARGGTDETRPRRGAGPLGLACAAPPGTVVPVSAPVALHAVPVRRPARRRGGDMAKKSRKKKARKKSAANHGKRPNS</sequence>
<dbReference type="AlphaFoldDB" id="A0A810L3J4"/>